<dbReference type="Gene3D" id="3.30.420.270">
    <property type="match status" value="1"/>
</dbReference>
<dbReference type="Proteomes" id="UP000254575">
    <property type="component" value="Unassembled WGS sequence"/>
</dbReference>
<evidence type="ECO:0000256" key="4">
    <source>
        <dbReference type="ARBA" id="ARBA00022692"/>
    </source>
</evidence>
<dbReference type="AlphaFoldDB" id="A0A380MXA7"/>
<evidence type="ECO:0000256" key="6">
    <source>
        <dbReference type="ARBA" id="ARBA00023136"/>
    </source>
</evidence>
<keyword evidence="7" id="KW-0653">Protein transport</keyword>
<comment type="subcellular location">
    <subcellularLocation>
        <location evidence="1">Cell membrane</location>
        <topology evidence="1">Single-pass membrane protein</topology>
    </subcellularLocation>
    <subcellularLocation>
        <location evidence="7">Cell membrane</location>
        <topology evidence="7">Single-pass type II membrane protein</topology>
    </subcellularLocation>
</comment>
<evidence type="ECO:0000313" key="10">
    <source>
        <dbReference type="Proteomes" id="UP000254575"/>
    </source>
</evidence>
<dbReference type="GO" id="GO:0022857">
    <property type="term" value="F:transmembrane transporter activity"/>
    <property type="evidence" value="ECO:0007669"/>
    <property type="project" value="InterPro"/>
</dbReference>
<dbReference type="GO" id="GO:0005886">
    <property type="term" value="C:plasma membrane"/>
    <property type="evidence" value="ECO:0007669"/>
    <property type="project" value="UniProtKB-SubCell"/>
</dbReference>
<dbReference type="GO" id="GO:0015031">
    <property type="term" value="P:protein transport"/>
    <property type="evidence" value="ECO:0007669"/>
    <property type="project" value="UniProtKB-KW"/>
</dbReference>
<evidence type="ECO:0000256" key="5">
    <source>
        <dbReference type="ARBA" id="ARBA00022989"/>
    </source>
</evidence>
<dbReference type="Pfam" id="PF02472">
    <property type="entry name" value="ExbD"/>
    <property type="match status" value="1"/>
</dbReference>
<evidence type="ECO:0000256" key="8">
    <source>
        <dbReference type="SAM" id="Phobius"/>
    </source>
</evidence>
<evidence type="ECO:0000313" key="9">
    <source>
        <dbReference type="EMBL" id="SUO96912.1"/>
    </source>
</evidence>
<evidence type="ECO:0000256" key="1">
    <source>
        <dbReference type="ARBA" id="ARBA00004162"/>
    </source>
</evidence>
<keyword evidence="7" id="KW-0813">Transport</keyword>
<evidence type="ECO:0000256" key="2">
    <source>
        <dbReference type="ARBA" id="ARBA00005811"/>
    </source>
</evidence>
<reference evidence="9 10" key="1">
    <citation type="submission" date="2018-06" db="EMBL/GenBank/DDBJ databases">
        <authorList>
            <consortium name="Pathogen Informatics"/>
            <person name="Doyle S."/>
        </authorList>
    </citation>
    <scope>NUCLEOTIDE SEQUENCE [LARGE SCALE GENOMIC DNA]</scope>
    <source>
        <strain evidence="9 10">NCTC10717</strain>
    </source>
</reference>
<dbReference type="RefSeq" id="WP_115218474.1">
    <property type="nucleotide sequence ID" value="NZ_UHIA01000004.1"/>
</dbReference>
<dbReference type="PANTHER" id="PTHR30558:SF7">
    <property type="entry name" value="TOL-PAL SYSTEM PROTEIN TOLR"/>
    <property type="match status" value="1"/>
</dbReference>
<proteinExistence type="inferred from homology"/>
<keyword evidence="6 8" id="KW-0472">Membrane</keyword>
<keyword evidence="3" id="KW-1003">Cell membrane</keyword>
<keyword evidence="10" id="KW-1185">Reference proteome</keyword>
<keyword evidence="5 8" id="KW-1133">Transmembrane helix</keyword>
<dbReference type="PANTHER" id="PTHR30558">
    <property type="entry name" value="EXBD MEMBRANE COMPONENT OF PMF-DRIVEN MACROMOLECULE IMPORT SYSTEM"/>
    <property type="match status" value="1"/>
</dbReference>
<name>A0A380MXA7_9GAMM</name>
<accession>A0A380MXA7</accession>
<feature type="transmembrane region" description="Helical" evidence="8">
    <location>
        <begin position="16"/>
        <end position="37"/>
    </location>
</feature>
<organism evidence="9 10">
    <name type="scientific">Suttonella indologenes</name>
    <dbReference type="NCBI Taxonomy" id="13276"/>
    <lineage>
        <taxon>Bacteria</taxon>
        <taxon>Pseudomonadati</taxon>
        <taxon>Pseudomonadota</taxon>
        <taxon>Gammaproteobacteria</taxon>
        <taxon>Cardiobacteriales</taxon>
        <taxon>Cardiobacteriaceae</taxon>
        <taxon>Suttonella</taxon>
    </lineage>
</organism>
<keyword evidence="4 7" id="KW-0812">Transmembrane</keyword>
<sequence length="152" mass="16682">MARRVRAQRMKAEMNVVPYIDVMLVLLVIFMIAAPLMQRSVEINLPEVSEQNSEEQGQSEDLTLPLVLTVDAAGSYYLNISAQPTTAMSEADIQSQAADYLQAHPEIDVYVSGDAAVDYAHVIKGVDYLRAAGARQVNLSSQLPQEPSNESE</sequence>
<dbReference type="EMBL" id="UHIA01000004">
    <property type="protein sequence ID" value="SUO96912.1"/>
    <property type="molecule type" value="Genomic_DNA"/>
</dbReference>
<evidence type="ECO:0000256" key="3">
    <source>
        <dbReference type="ARBA" id="ARBA00022475"/>
    </source>
</evidence>
<dbReference type="OrthoDB" id="9798629at2"/>
<comment type="similarity">
    <text evidence="2 7">Belongs to the ExbD/TolR family.</text>
</comment>
<dbReference type="InterPro" id="IPR003400">
    <property type="entry name" value="ExbD"/>
</dbReference>
<evidence type="ECO:0000256" key="7">
    <source>
        <dbReference type="RuleBase" id="RU003879"/>
    </source>
</evidence>
<gene>
    <name evidence="9" type="primary">exbD</name>
    <name evidence="9" type="ORF">NCTC10717_01243</name>
</gene>
<protein>
    <submittedName>
        <fullName evidence="9">Biopolymer transport protein exbD</fullName>
    </submittedName>
</protein>